<evidence type="ECO:0000313" key="1">
    <source>
        <dbReference type="EMBL" id="KIJ25199.1"/>
    </source>
</evidence>
<organism evidence="1 2">
    <name type="scientific">Sphaerobolus stellatus (strain SS14)</name>
    <dbReference type="NCBI Taxonomy" id="990650"/>
    <lineage>
        <taxon>Eukaryota</taxon>
        <taxon>Fungi</taxon>
        <taxon>Dikarya</taxon>
        <taxon>Basidiomycota</taxon>
        <taxon>Agaricomycotina</taxon>
        <taxon>Agaricomycetes</taxon>
        <taxon>Phallomycetidae</taxon>
        <taxon>Geastrales</taxon>
        <taxon>Sphaerobolaceae</taxon>
        <taxon>Sphaerobolus</taxon>
    </lineage>
</organism>
<keyword evidence="2" id="KW-1185">Reference proteome</keyword>
<dbReference type="HOGENOM" id="CLU_101861_0_0_1"/>
<dbReference type="OrthoDB" id="19657at2759"/>
<name>A0A0C9TTK3_SPHS4</name>
<reference evidence="1 2" key="1">
    <citation type="submission" date="2014-06" db="EMBL/GenBank/DDBJ databases">
        <title>Evolutionary Origins and Diversification of the Mycorrhizal Mutualists.</title>
        <authorList>
            <consortium name="DOE Joint Genome Institute"/>
            <consortium name="Mycorrhizal Genomics Consortium"/>
            <person name="Kohler A."/>
            <person name="Kuo A."/>
            <person name="Nagy L.G."/>
            <person name="Floudas D."/>
            <person name="Copeland A."/>
            <person name="Barry K.W."/>
            <person name="Cichocki N."/>
            <person name="Veneault-Fourrey C."/>
            <person name="LaButti K."/>
            <person name="Lindquist E.A."/>
            <person name="Lipzen A."/>
            <person name="Lundell T."/>
            <person name="Morin E."/>
            <person name="Murat C."/>
            <person name="Riley R."/>
            <person name="Ohm R."/>
            <person name="Sun H."/>
            <person name="Tunlid A."/>
            <person name="Henrissat B."/>
            <person name="Grigoriev I.V."/>
            <person name="Hibbett D.S."/>
            <person name="Martin F."/>
        </authorList>
    </citation>
    <scope>NUCLEOTIDE SEQUENCE [LARGE SCALE GENOMIC DNA]</scope>
    <source>
        <strain evidence="1 2">SS14</strain>
    </source>
</reference>
<dbReference type="EMBL" id="KN837428">
    <property type="protein sequence ID" value="KIJ25199.1"/>
    <property type="molecule type" value="Genomic_DNA"/>
</dbReference>
<dbReference type="AlphaFoldDB" id="A0A0C9TTK3"/>
<dbReference type="InterPro" id="IPR029058">
    <property type="entry name" value="AB_hydrolase_fold"/>
</dbReference>
<evidence type="ECO:0000313" key="2">
    <source>
        <dbReference type="Proteomes" id="UP000054279"/>
    </source>
</evidence>
<protein>
    <recommendedName>
        <fullName evidence="3">Alpha/beta-hydrolase</fullName>
    </recommendedName>
</protein>
<proteinExistence type="predicted"/>
<sequence>MPFVQVTSHIVLHYIINTSDNDVAKFDYSKSTILFMHPTALDVTWLSDYFEDPRLTDNYNLIAFDQRNSGKTQTPYSGKFSYMHTKRDSYVEAADLGYAFELLQLPPVHIFAAQVNSIYIAIRFALLFPTKCLSLCLAGVPVDLPQEWVTKAYADLIRLWASPEDLEAYEQACMEMSHLMFAGVRFPALLLKLFISYTVI</sequence>
<dbReference type="Proteomes" id="UP000054279">
    <property type="component" value="Unassembled WGS sequence"/>
</dbReference>
<gene>
    <name evidence="1" type="ORF">M422DRAFT_193778</name>
</gene>
<dbReference type="SUPFAM" id="SSF53474">
    <property type="entry name" value="alpha/beta-Hydrolases"/>
    <property type="match status" value="1"/>
</dbReference>
<dbReference type="Gene3D" id="3.40.50.1820">
    <property type="entry name" value="alpha/beta hydrolase"/>
    <property type="match status" value="1"/>
</dbReference>
<accession>A0A0C9TTK3</accession>
<evidence type="ECO:0008006" key="3">
    <source>
        <dbReference type="Google" id="ProtNLM"/>
    </source>
</evidence>